<keyword evidence="6" id="KW-0255">Endonuclease</keyword>
<feature type="domain" description="Type I restriction modification DNA specificity" evidence="5">
    <location>
        <begin position="49"/>
        <end position="167"/>
    </location>
</feature>
<dbReference type="GO" id="GO:0004519">
    <property type="term" value="F:endonuclease activity"/>
    <property type="evidence" value="ECO:0007669"/>
    <property type="project" value="UniProtKB-KW"/>
</dbReference>
<dbReference type="Gene3D" id="3.90.220.20">
    <property type="entry name" value="DNA methylase specificity domains"/>
    <property type="match status" value="2"/>
</dbReference>
<dbReference type="Proteomes" id="UP001152877">
    <property type="component" value="Unassembled WGS sequence"/>
</dbReference>
<comment type="similarity">
    <text evidence="1">Belongs to the type-I restriction system S methylase family.</text>
</comment>
<reference evidence="6" key="1">
    <citation type="submission" date="2022-07" db="EMBL/GenBank/DDBJ databases">
        <title>Whole Genome Sequencing of Streptococcus suis.</title>
        <authorList>
            <person name="Dai X."/>
            <person name="Huang J."/>
            <person name="Wang L."/>
        </authorList>
    </citation>
    <scope>NUCLEOTIDE SEQUENCE</scope>
    <source>
        <strain evidence="6">HDJ11</strain>
    </source>
</reference>
<keyword evidence="6" id="KW-0540">Nuclease</keyword>
<evidence type="ECO:0000313" key="7">
    <source>
        <dbReference type="Proteomes" id="UP001152877"/>
    </source>
</evidence>
<dbReference type="GO" id="GO:0009307">
    <property type="term" value="P:DNA restriction-modification system"/>
    <property type="evidence" value="ECO:0007669"/>
    <property type="project" value="UniProtKB-KW"/>
</dbReference>
<dbReference type="PANTHER" id="PTHR30408:SF12">
    <property type="entry name" value="TYPE I RESTRICTION ENZYME MJAVIII SPECIFICITY SUBUNIT"/>
    <property type="match status" value="1"/>
</dbReference>
<dbReference type="GO" id="GO:0003677">
    <property type="term" value="F:DNA binding"/>
    <property type="evidence" value="ECO:0007669"/>
    <property type="project" value="UniProtKB-KW"/>
</dbReference>
<evidence type="ECO:0000256" key="2">
    <source>
        <dbReference type="ARBA" id="ARBA00022747"/>
    </source>
</evidence>
<comment type="caution">
    <text evidence="6">The sequence shown here is derived from an EMBL/GenBank/DDBJ whole genome shotgun (WGS) entry which is preliminary data.</text>
</comment>
<name>A0A9X4MLP0_STRSU</name>
<dbReference type="EC" id="3.1.21.-" evidence="6"/>
<dbReference type="RefSeq" id="WP_277948341.1">
    <property type="nucleotide sequence ID" value="NZ_JANFMI010000006.1"/>
</dbReference>
<keyword evidence="4" id="KW-0175">Coiled coil</keyword>
<dbReference type="CDD" id="cd17266">
    <property type="entry name" value="RMtype1_S_Sau1132ORF3780P-TRD2-CR2_like"/>
    <property type="match status" value="1"/>
</dbReference>
<evidence type="ECO:0000256" key="1">
    <source>
        <dbReference type="ARBA" id="ARBA00010923"/>
    </source>
</evidence>
<dbReference type="InterPro" id="IPR052021">
    <property type="entry name" value="Type-I_RS_S_subunit"/>
</dbReference>
<dbReference type="SUPFAM" id="SSF116734">
    <property type="entry name" value="DNA methylase specificity domain"/>
    <property type="match status" value="2"/>
</dbReference>
<dbReference type="Gene3D" id="1.10.287.1120">
    <property type="entry name" value="Bipartite methylase S protein"/>
    <property type="match status" value="2"/>
</dbReference>
<keyword evidence="2" id="KW-0680">Restriction system</keyword>
<sequence length="380" mass="43110">MTKKLPHYRFQGYTDAWELRKLVNEVLFIGTGKSKFSALEFGEFEILGSTSVIGYDNSYDYEGDFILTARVGANAGELYRHSGKVKISDNTVFIQGDLLDFIFYILQHFDIKKLSFGTGQPLVKASELKGLKIIMPVSVKERNHVGTFFSTLDRHITLHQRKLDRLKEQKKTYLKLLFPAKGQTKPSLRFQDFEDDWEVKRISDIGDIVTGNTPSTSNEDYYSNEGMMWVTPTDIDGLIITDTNKKLSSEGEKVSRIVPANSILVTCIASIGKNTLLLEAGSFNQQINAVVPNQSLYHPYFLLTQSYFWSESMKRIAPAATMQIINKNEFSNIIVPLPSLPEQEAIGTFFQTLDQEIAQVEDKLASLKEMKKTLLRKLFV</sequence>
<dbReference type="InterPro" id="IPR000055">
    <property type="entry name" value="Restrct_endonuc_typeI_TRD"/>
</dbReference>
<evidence type="ECO:0000259" key="5">
    <source>
        <dbReference type="Pfam" id="PF01420"/>
    </source>
</evidence>
<gene>
    <name evidence="6" type="ORF">NOL11_02955</name>
</gene>
<proteinExistence type="inferred from homology"/>
<dbReference type="AlphaFoldDB" id="A0A9X4MLP0"/>
<evidence type="ECO:0000256" key="4">
    <source>
        <dbReference type="SAM" id="Coils"/>
    </source>
</evidence>
<keyword evidence="6" id="KW-0378">Hydrolase</keyword>
<dbReference type="PANTHER" id="PTHR30408">
    <property type="entry name" value="TYPE-1 RESTRICTION ENZYME ECOKI SPECIFICITY PROTEIN"/>
    <property type="match status" value="1"/>
</dbReference>
<dbReference type="InterPro" id="IPR044946">
    <property type="entry name" value="Restrct_endonuc_typeI_TRD_sf"/>
</dbReference>
<evidence type="ECO:0000256" key="3">
    <source>
        <dbReference type="ARBA" id="ARBA00023125"/>
    </source>
</evidence>
<dbReference type="Pfam" id="PF01420">
    <property type="entry name" value="Methylase_S"/>
    <property type="match status" value="2"/>
</dbReference>
<keyword evidence="3" id="KW-0238">DNA-binding</keyword>
<accession>A0A9X4MLP0</accession>
<dbReference type="GO" id="GO:0016787">
    <property type="term" value="F:hydrolase activity"/>
    <property type="evidence" value="ECO:0007669"/>
    <property type="project" value="UniProtKB-KW"/>
</dbReference>
<dbReference type="CDD" id="cd17286">
    <property type="entry name" value="RMtype1_S_Lla161ORF747P_TRD1-CR1_like"/>
    <property type="match status" value="1"/>
</dbReference>
<evidence type="ECO:0000313" key="6">
    <source>
        <dbReference type="EMBL" id="MDG4515936.1"/>
    </source>
</evidence>
<feature type="domain" description="Type I restriction modification DNA specificity" evidence="5">
    <location>
        <begin position="195"/>
        <end position="368"/>
    </location>
</feature>
<organism evidence="6 7">
    <name type="scientific">Streptococcus suis</name>
    <dbReference type="NCBI Taxonomy" id="1307"/>
    <lineage>
        <taxon>Bacteria</taxon>
        <taxon>Bacillati</taxon>
        <taxon>Bacillota</taxon>
        <taxon>Bacilli</taxon>
        <taxon>Lactobacillales</taxon>
        <taxon>Streptococcaceae</taxon>
        <taxon>Streptococcus</taxon>
    </lineage>
</organism>
<protein>
    <submittedName>
        <fullName evidence="6">Restriction endonuclease subunit S</fullName>
        <ecNumber evidence="6">3.1.21.-</ecNumber>
    </submittedName>
</protein>
<feature type="coiled-coil region" evidence="4">
    <location>
        <begin position="350"/>
        <end position="377"/>
    </location>
</feature>
<dbReference type="EMBL" id="JANFMI010000006">
    <property type="protein sequence ID" value="MDG4515936.1"/>
    <property type="molecule type" value="Genomic_DNA"/>
</dbReference>